<keyword evidence="2" id="KW-1185">Reference proteome</keyword>
<dbReference type="EMBL" id="CP047897">
    <property type="protein sequence ID" value="QHL87402.1"/>
    <property type="molecule type" value="Genomic_DNA"/>
</dbReference>
<reference evidence="1 2" key="1">
    <citation type="submission" date="2020-01" db="EMBL/GenBank/DDBJ databases">
        <authorList>
            <person name="Kim M."/>
        </authorList>
    </citation>
    <scope>NUCLEOTIDE SEQUENCE [LARGE SCALE GENOMIC DNA]</scope>
    <source>
        <strain evidence="1 2">BT10</strain>
    </source>
</reference>
<evidence type="ECO:0000313" key="1">
    <source>
        <dbReference type="EMBL" id="QHL87402.1"/>
    </source>
</evidence>
<dbReference type="RefSeq" id="WP_160690766.1">
    <property type="nucleotide sequence ID" value="NZ_CP047897.1"/>
</dbReference>
<dbReference type="AlphaFoldDB" id="A0A6P1P1K6"/>
<dbReference type="Proteomes" id="UP000464214">
    <property type="component" value="Chromosome"/>
</dbReference>
<dbReference type="KEGG" id="nib:GU926_08125"/>
<sequence length="182" mass="20923">MRTIEYNALFRELAEQHPQLMHSEGNPDPKQNNIRFLRMTLSSDPVQRVLDLKEFYDKLKNKVKSGYFMVLQNYEAGYGDNGGGHITKELFGGFLILSICDVNDPDAQELVYDQSELIGEEVMAEAMFKINNLGDRPATRITANDITNDKVAQVALQYYGTRFDFTFRVNNPRLNFKQKKLS</sequence>
<protein>
    <submittedName>
        <fullName evidence="1">Uncharacterized protein</fullName>
    </submittedName>
</protein>
<proteinExistence type="predicted"/>
<accession>A0A6P1P1K6</accession>
<gene>
    <name evidence="1" type="ORF">GU926_08125</name>
</gene>
<name>A0A6P1P1K6_9BACT</name>
<evidence type="ECO:0000313" key="2">
    <source>
        <dbReference type="Proteomes" id="UP000464214"/>
    </source>
</evidence>
<organism evidence="1 2">
    <name type="scientific">Nibribacter ruber</name>
    <dbReference type="NCBI Taxonomy" id="2698458"/>
    <lineage>
        <taxon>Bacteria</taxon>
        <taxon>Pseudomonadati</taxon>
        <taxon>Bacteroidota</taxon>
        <taxon>Cytophagia</taxon>
        <taxon>Cytophagales</taxon>
        <taxon>Hymenobacteraceae</taxon>
        <taxon>Nibribacter</taxon>
    </lineage>
</organism>